<organism evidence="12 13">
    <name type="scientific">Natronospira elongata</name>
    <dbReference type="NCBI Taxonomy" id="3110268"/>
    <lineage>
        <taxon>Bacteria</taxon>
        <taxon>Pseudomonadati</taxon>
        <taxon>Pseudomonadota</taxon>
        <taxon>Gammaproteobacteria</taxon>
        <taxon>Natronospirales</taxon>
        <taxon>Natronospiraceae</taxon>
        <taxon>Natronospira</taxon>
    </lineage>
</organism>
<dbReference type="InterPro" id="IPR004839">
    <property type="entry name" value="Aminotransferase_I/II_large"/>
</dbReference>
<evidence type="ECO:0000256" key="8">
    <source>
        <dbReference type="ARBA" id="ARBA00047715"/>
    </source>
</evidence>
<evidence type="ECO:0000313" key="13">
    <source>
        <dbReference type="Proteomes" id="UP001302316"/>
    </source>
</evidence>
<protein>
    <recommendedName>
        <fullName evidence="9">8-amino-7-oxononanoate synthase</fullName>
        <shortName evidence="9">AONS</shortName>
        <ecNumber evidence="9">2.3.1.47</ecNumber>
    </recommendedName>
    <alternativeName>
        <fullName evidence="9">7-keto-8-amino-pelargonic acid synthase</fullName>
        <shortName evidence="9">7-KAP synthase</shortName>
        <shortName evidence="9">KAPA synthase</shortName>
    </alternativeName>
    <alternativeName>
        <fullName evidence="9">8-amino-7-ketopelargonate synthase</fullName>
    </alternativeName>
</protein>
<dbReference type="InterPro" id="IPR004723">
    <property type="entry name" value="AONS_Archaea/Proteobacteria"/>
</dbReference>
<evidence type="ECO:0000256" key="10">
    <source>
        <dbReference type="PIRSR" id="PIRSR604723-51"/>
    </source>
</evidence>
<dbReference type="InterPro" id="IPR015421">
    <property type="entry name" value="PyrdxlP-dep_Trfase_major"/>
</dbReference>
<comment type="function">
    <text evidence="9">Catalyzes the decarboxylative condensation of pimeloyl-[acyl-carrier protein] and L-alanine to produce 8-amino-7-oxononanoate (AON), [acyl-carrier protein], and carbon dioxide.</text>
</comment>
<evidence type="ECO:0000256" key="1">
    <source>
        <dbReference type="ARBA" id="ARBA00001933"/>
    </source>
</evidence>
<dbReference type="NCBIfam" id="TIGR00858">
    <property type="entry name" value="bioF"/>
    <property type="match status" value="1"/>
</dbReference>
<proteinExistence type="inferred from homology"/>
<evidence type="ECO:0000256" key="6">
    <source>
        <dbReference type="ARBA" id="ARBA00022756"/>
    </source>
</evidence>
<dbReference type="Pfam" id="PF00155">
    <property type="entry name" value="Aminotran_1_2"/>
    <property type="match status" value="1"/>
</dbReference>
<dbReference type="PANTHER" id="PTHR13693:SF100">
    <property type="entry name" value="8-AMINO-7-OXONONANOATE SYNTHASE"/>
    <property type="match status" value="1"/>
</dbReference>
<sequence length="392" mass="41556">MPRPAKSGHNLDATLEAGLAEREAAGLYRRRRTIQRRPGGRARLAGRDFLDFSSNDYLGLACDPRPAEAAAQALRDYGSGSGAAHLITGHGPEHEALEQELADFTGRDRALLFSTGYMANIGIAQALAGRGDTILEDRLNHASLLDAALSSRARLKRYAHADPAALAERLSTADGRRLVMTDSVFSMDGDIAPLAEIAELCADQGGWLMVDEAHGLGVLGPEGQGAAAAAGLGQSEAPILMGTLGKALGGFGAFVAGSETLIEHLIQHARTYVYTTATPPAMAAAVRRALAVSREEVWRRERLAENTRTFREAAEAQGIPLMPSSTPIQPVPLGDPTRAVVLSRALESKGYLAQAIRPPTVPDGTARLRITLSAAHSVEDVRGLVRVLAELM</sequence>
<dbReference type="InterPro" id="IPR015422">
    <property type="entry name" value="PyrdxlP-dep_Trfase_small"/>
</dbReference>
<dbReference type="PANTHER" id="PTHR13693">
    <property type="entry name" value="CLASS II AMINOTRANSFERASE/8-AMINO-7-OXONONANOATE SYNTHASE"/>
    <property type="match status" value="1"/>
</dbReference>
<comment type="catalytic activity">
    <reaction evidence="8 9">
        <text>6-carboxyhexanoyl-[ACP] + L-alanine + H(+) = (8S)-8-amino-7-oxononanoate + holo-[ACP] + CO2</text>
        <dbReference type="Rhea" id="RHEA:42288"/>
        <dbReference type="Rhea" id="RHEA-COMP:9685"/>
        <dbReference type="Rhea" id="RHEA-COMP:9955"/>
        <dbReference type="ChEBI" id="CHEBI:15378"/>
        <dbReference type="ChEBI" id="CHEBI:16526"/>
        <dbReference type="ChEBI" id="CHEBI:57972"/>
        <dbReference type="ChEBI" id="CHEBI:64479"/>
        <dbReference type="ChEBI" id="CHEBI:78846"/>
        <dbReference type="ChEBI" id="CHEBI:149468"/>
        <dbReference type="EC" id="2.3.1.47"/>
    </reaction>
</comment>
<dbReference type="Gene3D" id="3.40.640.10">
    <property type="entry name" value="Type I PLP-dependent aspartate aminotransferase-like (Major domain)"/>
    <property type="match status" value="1"/>
</dbReference>
<evidence type="ECO:0000256" key="2">
    <source>
        <dbReference type="ARBA" id="ARBA00004746"/>
    </source>
</evidence>
<evidence type="ECO:0000259" key="11">
    <source>
        <dbReference type="Pfam" id="PF00155"/>
    </source>
</evidence>
<dbReference type="EC" id="2.3.1.47" evidence="9"/>
<dbReference type="GO" id="GO:0008710">
    <property type="term" value="F:8-amino-7-oxononanoate synthase activity"/>
    <property type="evidence" value="ECO:0007669"/>
    <property type="project" value="UniProtKB-UniRule"/>
</dbReference>
<dbReference type="SUPFAM" id="SSF53383">
    <property type="entry name" value="PLP-dependent transferases"/>
    <property type="match status" value="1"/>
</dbReference>
<gene>
    <name evidence="9 12" type="primary">bioF</name>
    <name evidence="12" type="ORF">VCB98_07820</name>
</gene>
<dbReference type="InterPro" id="IPR015424">
    <property type="entry name" value="PyrdxlP-dep_Trfase"/>
</dbReference>
<keyword evidence="12" id="KW-0012">Acyltransferase</keyword>
<feature type="modified residue" description="N6-(pyridoxal phosphate)lysine" evidence="9 10">
    <location>
        <position position="246"/>
    </location>
</feature>
<keyword evidence="5 9" id="KW-0808">Transferase</keyword>
<comment type="subunit">
    <text evidence="4 9">Homodimer.</text>
</comment>
<dbReference type="GO" id="GO:0030170">
    <property type="term" value="F:pyridoxal phosphate binding"/>
    <property type="evidence" value="ECO:0007669"/>
    <property type="project" value="UniProtKB-UniRule"/>
</dbReference>
<keyword evidence="6 9" id="KW-0093">Biotin biosynthesis</keyword>
<feature type="binding site" evidence="9">
    <location>
        <position position="186"/>
    </location>
    <ligand>
        <name>pyridoxal 5'-phosphate</name>
        <dbReference type="ChEBI" id="CHEBI:597326"/>
    </ligand>
</feature>
<dbReference type="PROSITE" id="PS00599">
    <property type="entry name" value="AA_TRANSFER_CLASS_2"/>
    <property type="match status" value="1"/>
</dbReference>
<comment type="pathway">
    <text evidence="2 9">Cofactor biosynthesis; biotin biosynthesis.</text>
</comment>
<name>A0AAP6MKF9_9GAMM</name>
<feature type="domain" description="Aminotransferase class I/classII large" evidence="11">
    <location>
        <begin position="48"/>
        <end position="387"/>
    </location>
</feature>
<feature type="binding site" evidence="9">
    <location>
        <position position="29"/>
    </location>
    <ligand>
        <name>substrate</name>
    </ligand>
</feature>
<evidence type="ECO:0000256" key="4">
    <source>
        <dbReference type="ARBA" id="ARBA00011738"/>
    </source>
</evidence>
<keyword evidence="7 9" id="KW-0663">Pyridoxal phosphate</keyword>
<dbReference type="InterPro" id="IPR050087">
    <property type="entry name" value="AON_synthase_class-II"/>
</dbReference>
<feature type="binding site" evidence="9">
    <location>
        <position position="214"/>
    </location>
    <ligand>
        <name>pyridoxal 5'-phosphate</name>
        <dbReference type="ChEBI" id="CHEBI:597326"/>
    </ligand>
</feature>
<dbReference type="EMBL" id="JAYGII010000014">
    <property type="protein sequence ID" value="MEA5445723.1"/>
    <property type="molecule type" value="Genomic_DNA"/>
</dbReference>
<evidence type="ECO:0000256" key="9">
    <source>
        <dbReference type="HAMAP-Rule" id="MF_01693"/>
    </source>
</evidence>
<evidence type="ECO:0000313" key="12">
    <source>
        <dbReference type="EMBL" id="MEA5445723.1"/>
    </source>
</evidence>
<dbReference type="RefSeq" id="WP_346051445.1">
    <property type="nucleotide sequence ID" value="NZ_JAYGII010000014.1"/>
</dbReference>
<comment type="caution">
    <text evidence="12">The sequence shown here is derived from an EMBL/GenBank/DDBJ whole genome shotgun (WGS) entry which is preliminary data.</text>
</comment>
<feature type="binding site" evidence="9">
    <location>
        <begin position="116"/>
        <end position="117"/>
    </location>
    <ligand>
        <name>pyridoxal 5'-phosphate</name>
        <dbReference type="ChEBI" id="CHEBI:597326"/>
    </ligand>
</feature>
<dbReference type="InterPro" id="IPR022834">
    <property type="entry name" value="AONS_Proteobacteria"/>
</dbReference>
<dbReference type="InterPro" id="IPR001917">
    <property type="entry name" value="Aminotrans_II_pyridoxalP_BS"/>
</dbReference>
<accession>A0AAP6MKF9</accession>
<dbReference type="Gene3D" id="3.90.1150.10">
    <property type="entry name" value="Aspartate Aminotransferase, domain 1"/>
    <property type="match status" value="1"/>
</dbReference>
<feature type="binding site" evidence="9">
    <location>
        <position position="243"/>
    </location>
    <ligand>
        <name>pyridoxal 5'-phosphate</name>
        <dbReference type="ChEBI" id="CHEBI:597326"/>
    </ligand>
</feature>
<comment type="similarity">
    <text evidence="3 9">Belongs to the class-II pyridoxal-phosphate-dependent aminotransferase family. BioF subfamily.</text>
</comment>
<dbReference type="AlphaFoldDB" id="A0AAP6MKF9"/>
<reference evidence="12 13" key="1">
    <citation type="submission" date="2023-12" db="EMBL/GenBank/DDBJ databases">
        <title>Whole-genome sequencing of halo(alkali)philic microorganisms from hypersaline lakes.</title>
        <authorList>
            <person name="Sorokin D.Y."/>
            <person name="Merkel A.Y."/>
            <person name="Messina E."/>
            <person name="Yakimov M."/>
        </authorList>
    </citation>
    <scope>NUCLEOTIDE SEQUENCE [LARGE SCALE GENOMIC DNA]</scope>
    <source>
        <strain evidence="12 13">AB-CW1</strain>
    </source>
</reference>
<dbReference type="Proteomes" id="UP001302316">
    <property type="component" value="Unassembled WGS sequence"/>
</dbReference>
<dbReference type="GO" id="GO:0009102">
    <property type="term" value="P:biotin biosynthetic process"/>
    <property type="evidence" value="ECO:0007669"/>
    <property type="project" value="UniProtKB-UniRule"/>
</dbReference>
<evidence type="ECO:0000256" key="7">
    <source>
        <dbReference type="ARBA" id="ARBA00022898"/>
    </source>
</evidence>
<evidence type="ECO:0000256" key="5">
    <source>
        <dbReference type="ARBA" id="ARBA00022679"/>
    </source>
</evidence>
<feature type="binding site" evidence="9">
    <location>
        <position position="141"/>
    </location>
    <ligand>
        <name>substrate</name>
    </ligand>
</feature>
<evidence type="ECO:0000256" key="3">
    <source>
        <dbReference type="ARBA" id="ARBA00010008"/>
    </source>
</evidence>
<comment type="cofactor">
    <cofactor evidence="1 9 10">
        <name>pyridoxal 5'-phosphate</name>
        <dbReference type="ChEBI" id="CHEBI:597326"/>
    </cofactor>
</comment>
<feature type="binding site" evidence="9">
    <location>
        <position position="360"/>
    </location>
    <ligand>
        <name>substrate</name>
    </ligand>
</feature>
<dbReference type="HAMAP" id="MF_01693">
    <property type="entry name" value="BioF_aminotrans_2"/>
    <property type="match status" value="1"/>
</dbReference>
<keyword evidence="13" id="KW-1185">Reference proteome</keyword>